<protein>
    <recommendedName>
        <fullName evidence="3">DUF1192 domain-containing protein</fullName>
    </recommendedName>
</protein>
<evidence type="ECO:0008006" key="3">
    <source>
        <dbReference type="Google" id="ProtNLM"/>
    </source>
</evidence>
<dbReference type="Proteomes" id="UP001500713">
    <property type="component" value="Unassembled WGS sequence"/>
</dbReference>
<dbReference type="RefSeq" id="WP_229956868.1">
    <property type="nucleotide sequence ID" value="NZ_BAAAEM010000002.1"/>
</dbReference>
<reference evidence="1 2" key="1">
    <citation type="journal article" date="2019" name="Int. J. Syst. Evol. Microbiol.">
        <title>The Global Catalogue of Microorganisms (GCM) 10K type strain sequencing project: providing services to taxonomists for standard genome sequencing and annotation.</title>
        <authorList>
            <consortium name="The Broad Institute Genomics Platform"/>
            <consortium name="The Broad Institute Genome Sequencing Center for Infectious Disease"/>
            <person name="Wu L."/>
            <person name="Ma J."/>
        </authorList>
    </citation>
    <scope>NUCLEOTIDE SEQUENCE [LARGE SCALE GENOMIC DNA]</scope>
    <source>
        <strain evidence="1 2">JCM 14162</strain>
    </source>
</reference>
<gene>
    <name evidence="1" type="ORF">GCM10009096_05260</name>
</gene>
<evidence type="ECO:0000313" key="2">
    <source>
        <dbReference type="Proteomes" id="UP001500713"/>
    </source>
</evidence>
<dbReference type="EMBL" id="BAAAEM010000002">
    <property type="protein sequence ID" value="GAA0467424.1"/>
    <property type="molecule type" value="Genomic_DNA"/>
</dbReference>
<accession>A0ABN1A4L8</accession>
<name>A0ABN1A4L8_9SPHN</name>
<proteinExistence type="predicted"/>
<dbReference type="InterPro" id="IPR009579">
    <property type="entry name" value="DUF1192"/>
</dbReference>
<dbReference type="Pfam" id="PF06698">
    <property type="entry name" value="DUF1192"/>
    <property type="match status" value="1"/>
</dbReference>
<sequence>MNDDDDLPRSANDPLAQLIKQDLDPFSVDELDKRISVLKNEISRCEAKKSFAVSHRASAESLFKKS</sequence>
<comment type="caution">
    <text evidence="1">The sequence shown here is derived from an EMBL/GenBank/DDBJ whole genome shotgun (WGS) entry which is preliminary data.</text>
</comment>
<evidence type="ECO:0000313" key="1">
    <source>
        <dbReference type="EMBL" id="GAA0467424.1"/>
    </source>
</evidence>
<organism evidence="1 2">
    <name type="scientific">Parasphingorhabdus litoris</name>
    <dbReference type="NCBI Taxonomy" id="394733"/>
    <lineage>
        <taxon>Bacteria</taxon>
        <taxon>Pseudomonadati</taxon>
        <taxon>Pseudomonadota</taxon>
        <taxon>Alphaproteobacteria</taxon>
        <taxon>Sphingomonadales</taxon>
        <taxon>Sphingomonadaceae</taxon>
        <taxon>Parasphingorhabdus</taxon>
    </lineage>
</organism>
<keyword evidence="2" id="KW-1185">Reference proteome</keyword>